<feature type="domain" description="Lactate/malate dehydrogenase N-terminal" evidence="1">
    <location>
        <begin position="10"/>
        <end position="142"/>
    </location>
</feature>
<dbReference type="PANTHER" id="PTHR43128">
    <property type="entry name" value="L-2-HYDROXYCARBOXYLATE DEHYDROGENASE (NAD(P)(+))"/>
    <property type="match status" value="1"/>
</dbReference>
<dbReference type="InterPro" id="IPR015955">
    <property type="entry name" value="Lactate_DH/Glyco_Ohase_4_C"/>
</dbReference>
<sequence>MSRTPAVGAVGIVGAGAVGQAVATTLCMAGFCRRLLIASRTAEQAAALAADIDDMRQTTASPVHPRAGRVVDLADCQAVVIVVRASFTNTRNTDVRMGGAVANAPAIGQLAAALHGYTGTVLVVTNPVDVMSRLFAELSGCERVFGIGSNLDSARYRAALARHLHVPATAVAGHVIGEHGDAAVVCASATTVNDQRVPLPLQQLRDELTTRAGLISAGIGRTRSGPAGAVLSALHKTLAVDDGIEELSAPYEGGWLGIPLRFTRGQPVACLPSLDAAEQRQFTTADTKLRTAYQAVRSLPELESPDSERAS</sequence>
<dbReference type="InterPro" id="IPR036291">
    <property type="entry name" value="NAD(P)-bd_dom_sf"/>
</dbReference>
<dbReference type="EMBL" id="JBHSOE010000045">
    <property type="protein sequence ID" value="MFC5658460.1"/>
    <property type="molecule type" value="Genomic_DNA"/>
</dbReference>
<dbReference type="Pfam" id="PF00056">
    <property type="entry name" value="Ldh_1_N"/>
    <property type="match status" value="1"/>
</dbReference>
<keyword evidence="3" id="KW-1185">Reference proteome</keyword>
<dbReference type="InterPro" id="IPR001236">
    <property type="entry name" value="Lactate/malate_DH_N"/>
</dbReference>
<dbReference type="SUPFAM" id="SSF51735">
    <property type="entry name" value="NAD(P)-binding Rossmann-fold domains"/>
    <property type="match status" value="1"/>
</dbReference>
<dbReference type="RefSeq" id="WP_344352221.1">
    <property type="nucleotide sequence ID" value="NZ_BAAASM010000056.1"/>
</dbReference>
<dbReference type="PANTHER" id="PTHR43128:SF31">
    <property type="entry name" value="L-LACTATE DEHYDROGENASE"/>
    <property type="match status" value="1"/>
</dbReference>
<reference evidence="3" key="1">
    <citation type="journal article" date="2019" name="Int. J. Syst. Evol. Microbiol.">
        <title>The Global Catalogue of Microorganisms (GCM) 10K type strain sequencing project: providing services to taxonomists for standard genome sequencing and annotation.</title>
        <authorList>
            <consortium name="The Broad Institute Genomics Platform"/>
            <consortium name="The Broad Institute Genome Sequencing Center for Infectious Disease"/>
            <person name="Wu L."/>
            <person name="Ma J."/>
        </authorList>
    </citation>
    <scope>NUCLEOTIDE SEQUENCE [LARGE SCALE GENOMIC DNA]</scope>
    <source>
        <strain evidence="3">KCTC 5701</strain>
    </source>
</reference>
<dbReference type="InterPro" id="IPR001557">
    <property type="entry name" value="L-lactate/malate_DH"/>
</dbReference>
<dbReference type="Gene3D" id="3.40.50.720">
    <property type="entry name" value="NAD(P)-binding Rossmann-like Domain"/>
    <property type="match status" value="1"/>
</dbReference>
<dbReference type="PIRSF" id="PIRSF000102">
    <property type="entry name" value="Lac_mal_DH"/>
    <property type="match status" value="1"/>
</dbReference>
<dbReference type="SUPFAM" id="SSF56327">
    <property type="entry name" value="LDH C-terminal domain-like"/>
    <property type="match status" value="1"/>
</dbReference>
<protein>
    <submittedName>
        <fullName evidence="2">NAD(P)-binding domain-containing protein</fullName>
    </submittedName>
</protein>
<dbReference type="Gene3D" id="3.90.110.10">
    <property type="entry name" value="Lactate dehydrogenase/glycoside hydrolase, family 4, C-terminal"/>
    <property type="match status" value="1"/>
</dbReference>
<evidence type="ECO:0000313" key="3">
    <source>
        <dbReference type="Proteomes" id="UP001596065"/>
    </source>
</evidence>
<name>A0ABW0WLF5_STRNO</name>
<evidence type="ECO:0000313" key="2">
    <source>
        <dbReference type="EMBL" id="MFC5658460.1"/>
    </source>
</evidence>
<comment type="caution">
    <text evidence="2">The sequence shown here is derived from an EMBL/GenBank/DDBJ whole genome shotgun (WGS) entry which is preliminary data.</text>
</comment>
<organism evidence="2 3">
    <name type="scientific">Streptomyces nogalater</name>
    <dbReference type="NCBI Taxonomy" id="38314"/>
    <lineage>
        <taxon>Bacteria</taxon>
        <taxon>Bacillati</taxon>
        <taxon>Actinomycetota</taxon>
        <taxon>Actinomycetes</taxon>
        <taxon>Kitasatosporales</taxon>
        <taxon>Streptomycetaceae</taxon>
        <taxon>Streptomyces</taxon>
    </lineage>
</organism>
<dbReference type="Proteomes" id="UP001596065">
    <property type="component" value="Unassembled WGS sequence"/>
</dbReference>
<accession>A0ABW0WLF5</accession>
<proteinExistence type="predicted"/>
<gene>
    <name evidence="2" type="ORF">ACFP3J_23645</name>
</gene>
<evidence type="ECO:0000259" key="1">
    <source>
        <dbReference type="Pfam" id="PF00056"/>
    </source>
</evidence>
<dbReference type="PRINTS" id="PR00086">
    <property type="entry name" value="LLDHDRGNASE"/>
</dbReference>